<dbReference type="GO" id="GO:0016829">
    <property type="term" value="F:lyase activity"/>
    <property type="evidence" value="ECO:0007669"/>
    <property type="project" value="UniProtKB-KW"/>
</dbReference>
<dbReference type="RefSeq" id="WP_252166268.1">
    <property type="nucleotide sequence ID" value="NZ_CP084930.1"/>
</dbReference>
<keyword evidence="3" id="KW-1185">Reference proteome</keyword>
<sequence length="1473" mass="153673">MTLITPDDPSGYTLVGAQQSWSWSATDSSTFRFEVRPGDEVAYRGGLADESQISVAMPAANGIPTHIGFDLTVEPGDPNDASYLVLGELAQTASDGSVLPPPYEIGLVGDQLVIYARYIDSSGTLRAAQVYTDVNNLVRGQSYHIDITAVLDPGGNGRLVVTRDGQVVADYAGALGYTDVATSNWEEGIRRATNANTTIAADFGHTSIDMGDSVQLPATQTTFIPAPTLRINTITVADAANDLYTVKLYGAGVWRAPVSIYSNGQLIGTTTADATGNYALSVQVSGDGLHNIFAVSDDGSGRIPSASYPATFTIESASDPDVNTVGNHLVEIAGETYWVQNALKSYSLTQPEPGVMRFEVHPRDVYLWDFQNNHATTRSELWGQKVYNDGTPIQINYSLMIEPGDKNTSAFLVLGQLHQDNDSVTAGGEPDFALGMTGEHMTVTLNGTDANGKAVTKVLWTDPDAIVRGQYYNIQIQVVMDPSGNGRLVVTRDGVTLVDYTGYTGYATEKGVYWKEGIYRDYKAQETIAANFKDLVVTSGSDVTFPDKADFIPAPVLAVSAVQLTGDNVWTTVVNGTGKAGTLVTLKENGSVIGSVTIGDDGSFQTVVTMTGTGTHAISAVATDGTGRSGPASNYMRMEIGTASDIVARMDAIADAGGIGAVVLTDTHALPVASISQMNTLINRDASVLAKVQGGYNFALTTLSTSTAYDTQVETYDPTGTLVDRSRFLHGTKMYEQTFSGQTSVATTWAADGSYNQVTTVAGKTLLTQSFDSGGHLTSEVVTMPDGGREVDTYNVKTGLISKATVSRVDGQRIDVTYGVTNQNYVTQANVIIGGKTVMTGRYDASNRLVLAIDAVSGYTGASTYDPVSGILATYKLIAPDGTFSVSTYGADGRTVTGTNYYTSRGVLLSSDTRPPALIVDGITKTINLAAGLAPSLAIASITANAATSDYSVLLGGFGQVGSTMALLDNGAVIAAGKVDATGHGGFLLTGLSAGVHSLQAIGTDGAGNSLVGAATIDIAVGTTAAIVGQLDALAADSALTTIMISDPRPIALTSMADLARYLSYSAVFAKAQSQTLFSLTESVTAGKGYDQQVRLFDLGGQMVLLERYAAGFQTLAQTFHGDLSVTSFMATDGSYGSSYTIAGKSVGSVNYDATSHMIALQERFADGWSHRDTIDPLTGKMTGSIVYQPDNSRLEWTMVTGRDYAQQVTSRDATGKILFTARYDAAGHIVQFSDTSVGGATTLQYGSSGVLASDKVMAADGSYSVTSFAADGATVTGTNYYSAKGVLLSSDLQDPGHARLVAISSAVAMASGHAHTSGVLIGTNADDTLTATSAATLLVGGTGTDVLIGGAGNDLIIGGPGADIMTGGGGKNVFWFGPGDIAATSATTGADRITDFGQGDRIDLSTMENLVAGRVGFHFIGASAFDGVAGAVHLYETGGNTFIQGDLNGDKVADFTIQLDGHHVLKATDFFF</sequence>
<dbReference type="Proteomes" id="UP001056937">
    <property type="component" value="Chromosome 1"/>
</dbReference>
<dbReference type="Pfam" id="PF00353">
    <property type="entry name" value="HemolysinCabind"/>
    <property type="match status" value="1"/>
</dbReference>
<dbReference type="Pfam" id="PF17936">
    <property type="entry name" value="Big_6"/>
    <property type="match status" value="1"/>
</dbReference>
<dbReference type="Gene3D" id="2.60.120.200">
    <property type="match status" value="2"/>
</dbReference>
<dbReference type="Pfam" id="PF14099">
    <property type="entry name" value="Polysacc_lyase"/>
    <property type="match status" value="1"/>
</dbReference>
<accession>A0ABY4X6F6</accession>
<dbReference type="PRINTS" id="PR00313">
    <property type="entry name" value="CABNDNGRPT"/>
</dbReference>
<dbReference type="InterPro" id="IPR001343">
    <property type="entry name" value="Hemolysn_Ca-bd"/>
</dbReference>
<dbReference type="InterPro" id="IPR011049">
    <property type="entry name" value="Serralysin-like_metalloprot_C"/>
</dbReference>
<gene>
    <name evidence="2" type="ORF">LHA26_14350</name>
</gene>
<dbReference type="Gene3D" id="3.90.930.1">
    <property type="match status" value="1"/>
</dbReference>
<evidence type="ECO:0000259" key="1">
    <source>
        <dbReference type="Pfam" id="PF17936"/>
    </source>
</evidence>
<name>A0ABY4X6F6_9SPHN</name>
<dbReference type="SUPFAM" id="SSF51120">
    <property type="entry name" value="beta-Roll"/>
    <property type="match status" value="1"/>
</dbReference>
<proteinExistence type="predicted"/>
<evidence type="ECO:0000313" key="2">
    <source>
        <dbReference type="EMBL" id="USI72459.1"/>
    </source>
</evidence>
<dbReference type="InterPro" id="IPR018511">
    <property type="entry name" value="Hemolysin-typ_Ca-bd_CS"/>
</dbReference>
<evidence type="ECO:0000313" key="3">
    <source>
        <dbReference type="Proteomes" id="UP001056937"/>
    </source>
</evidence>
<dbReference type="InterPro" id="IPR041498">
    <property type="entry name" value="Big_6"/>
</dbReference>
<organism evidence="2 3">
    <name type="scientific">Sphingomonas morindae</name>
    <dbReference type="NCBI Taxonomy" id="1541170"/>
    <lineage>
        <taxon>Bacteria</taxon>
        <taxon>Pseudomonadati</taxon>
        <taxon>Pseudomonadota</taxon>
        <taxon>Alphaproteobacteria</taxon>
        <taxon>Sphingomonadales</taxon>
        <taxon>Sphingomonadaceae</taxon>
        <taxon>Sphingomonas</taxon>
    </lineage>
</organism>
<dbReference type="EMBL" id="CP084930">
    <property type="protein sequence ID" value="USI72459.1"/>
    <property type="molecule type" value="Genomic_DNA"/>
</dbReference>
<dbReference type="PROSITE" id="PS00330">
    <property type="entry name" value="HEMOLYSIN_CALCIUM"/>
    <property type="match status" value="1"/>
</dbReference>
<dbReference type="Gene3D" id="2.150.10.10">
    <property type="entry name" value="Serralysin-like metalloprotease, C-terminal"/>
    <property type="match status" value="1"/>
</dbReference>
<feature type="domain" description="Bacterial Ig" evidence="1">
    <location>
        <begin position="571"/>
        <end position="634"/>
    </location>
</feature>
<protein>
    <submittedName>
        <fullName evidence="2">Heparin lyase I family protein</fullName>
    </submittedName>
</protein>
<keyword evidence="2" id="KW-0456">Lyase</keyword>
<dbReference type="InterPro" id="IPR025975">
    <property type="entry name" value="Polysacc_lyase"/>
</dbReference>
<reference evidence="2" key="1">
    <citation type="journal article" date="2022" name="Toxins">
        <title>Genomic Analysis of Sphingopyxis sp. USTB-05 for Biodegrading Cyanobacterial Hepatotoxins.</title>
        <authorList>
            <person name="Liu C."/>
            <person name="Xu Q."/>
            <person name="Zhao Z."/>
            <person name="Zhang H."/>
            <person name="Liu X."/>
            <person name="Yin C."/>
            <person name="Liu Y."/>
            <person name="Yan H."/>
        </authorList>
    </citation>
    <scope>NUCLEOTIDE SEQUENCE</scope>
    <source>
        <strain evidence="2">NBD5</strain>
    </source>
</reference>